<sequence length="286" mass="30982">MPTSGEREAGMSTTEGATSTAPATTSGTRIDVAGLAIEYQTSGGRVHALGPIDLTIGAGEFVSVVGPSGCGKSTLLKAVAGLVRPTAGEVRIGGKPVTKPHSDLGIVFQNPLLMDWRSVLSNVLLQAEMRSMPKRPAAEKARALLAQVGLSGFEDRRPHELSGGMQQRVGICRALLHDPPLIMMDEPFGALDALTREQMCYDLQDLWMQRRPTVLFITHSISEATLLSDRVIVMSSRPGQILAEYGMTRPRPRLLDDDEHPEVDRVSREIRRLLGVTDHATTTKEP</sequence>
<dbReference type="AlphaFoldDB" id="A0A1X9LMK6"/>
<dbReference type="InterPro" id="IPR050166">
    <property type="entry name" value="ABC_transporter_ATP-bind"/>
</dbReference>
<dbReference type="EMBL" id="CP020715">
    <property type="protein sequence ID" value="ARJ06337.1"/>
    <property type="molecule type" value="Genomic_DNA"/>
</dbReference>
<dbReference type="InterPro" id="IPR003439">
    <property type="entry name" value="ABC_transporter-like_ATP-bd"/>
</dbReference>
<dbReference type="PANTHER" id="PTHR42788">
    <property type="entry name" value="TAURINE IMPORT ATP-BINDING PROTEIN-RELATED"/>
    <property type="match status" value="1"/>
</dbReference>
<organism evidence="6 7">
    <name type="scientific">Cnuibacter physcomitrellae</name>
    <dbReference type="NCBI Taxonomy" id="1619308"/>
    <lineage>
        <taxon>Bacteria</taxon>
        <taxon>Bacillati</taxon>
        <taxon>Actinomycetota</taxon>
        <taxon>Actinomycetes</taxon>
        <taxon>Micrococcales</taxon>
        <taxon>Microbacteriaceae</taxon>
        <taxon>Cnuibacter</taxon>
    </lineage>
</organism>
<dbReference type="InterPro" id="IPR027417">
    <property type="entry name" value="P-loop_NTPase"/>
</dbReference>
<keyword evidence="7" id="KW-1185">Reference proteome</keyword>
<keyword evidence="2" id="KW-0547">Nucleotide-binding</keyword>
<protein>
    <recommendedName>
        <fullName evidence="5">ABC transporter domain-containing protein</fullName>
    </recommendedName>
</protein>
<evidence type="ECO:0000256" key="1">
    <source>
        <dbReference type="ARBA" id="ARBA00022448"/>
    </source>
</evidence>
<name>A0A1X9LMK6_9MICO</name>
<feature type="region of interest" description="Disordered" evidence="4">
    <location>
        <begin position="1"/>
        <end position="25"/>
    </location>
</feature>
<dbReference type="Gene3D" id="3.40.50.300">
    <property type="entry name" value="P-loop containing nucleotide triphosphate hydrolases"/>
    <property type="match status" value="1"/>
</dbReference>
<evidence type="ECO:0000313" key="7">
    <source>
        <dbReference type="Proteomes" id="UP000192775"/>
    </source>
</evidence>
<dbReference type="InterPro" id="IPR017871">
    <property type="entry name" value="ABC_transporter-like_CS"/>
</dbReference>
<dbReference type="Proteomes" id="UP000192775">
    <property type="component" value="Chromosome"/>
</dbReference>
<evidence type="ECO:0000313" key="6">
    <source>
        <dbReference type="EMBL" id="ARJ06337.1"/>
    </source>
</evidence>
<evidence type="ECO:0000256" key="3">
    <source>
        <dbReference type="ARBA" id="ARBA00022840"/>
    </source>
</evidence>
<dbReference type="GO" id="GO:0005524">
    <property type="term" value="F:ATP binding"/>
    <property type="evidence" value="ECO:0007669"/>
    <property type="project" value="UniProtKB-KW"/>
</dbReference>
<gene>
    <name evidence="6" type="ORF">B5808_14770</name>
</gene>
<evidence type="ECO:0000256" key="2">
    <source>
        <dbReference type="ARBA" id="ARBA00022741"/>
    </source>
</evidence>
<keyword evidence="1" id="KW-0813">Transport</keyword>
<dbReference type="PANTHER" id="PTHR42788:SF13">
    <property type="entry name" value="ALIPHATIC SULFONATES IMPORT ATP-BINDING PROTEIN SSUB"/>
    <property type="match status" value="1"/>
</dbReference>
<dbReference type="GO" id="GO:0016887">
    <property type="term" value="F:ATP hydrolysis activity"/>
    <property type="evidence" value="ECO:0007669"/>
    <property type="project" value="InterPro"/>
</dbReference>
<feature type="compositionally biased region" description="Low complexity" evidence="4">
    <location>
        <begin position="12"/>
        <end position="25"/>
    </location>
</feature>
<evidence type="ECO:0000259" key="5">
    <source>
        <dbReference type="PROSITE" id="PS50893"/>
    </source>
</evidence>
<dbReference type="InterPro" id="IPR003593">
    <property type="entry name" value="AAA+_ATPase"/>
</dbReference>
<proteinExistence type="predicted"/>
<dbReference type="Pfam" id="PF00005">
    <property type="entry name" value="ABC_tran"/>
    <property type="match status" value="1"/>
</dbReference>
<dbReference type="SUPFAM" id="SSF52540">
    <property type="entry name" value="P-loop containing nucleoside triphosphate hydrolases"/>
    <property type="match status" value="1"/>
</dbReference>
<dbReference type="KEGG" id="cphy:B5808_14770"/>
<dbReference type="PROSITE" id="PS50893">
    <property type="entry name" value="ABC_TRANSPORTER_2"/>
    <property type="match status" value="1"/>
</dbReference>
<dbReference type="SMART" id="SM00382">
    <property type="entry name" value="AAA"/>
    <property type="match status" value="1"/>
</dbReference>
<accession>A0A1X9LMK6</accession>
<keyword evidence="3" id="KW-0067">ATP-binding</keyword>
<dbReference type="PROSITE" id="PS00211">
    <property type="entry name" value="ABC_TRANSPORTER_1"/>
    <property type="match status" value="1"/>
</dbReference>
<evidence type="ECO:0000256" key="4">
    <source>
        <dbReference type="SAM" id="MobiDB-lite"/>
    </source>
</evidence>
<feature type="domain" description="ABC transporter" evidence="5">
    <location>
        <begin position="30"/>
        <end position="263"/>
    </location>
</feature>
<reference evidence="6 7" key="1">
    <citation type="submission" date="2017-04" db="EMBL/GenBank/DDBJ databases">
        <authorList>
            <person name="Afonso C.L."/>
            <person name="Miller P.J."/>
            <person name="Scott M.A."/>
            <person name="Spackman E."/>
            <person name="Goraichik I."/>
            <person name="Dimitrov K.M."/>
            <person name="Suarez D.L."/>
            <person name="Swayne D.E."/>
        </authorList>
    </citation>
    <scope>NUCLEOTIDE SEQUENCE [LARGE SCALE GENOMIC DNA]</scope>
    <source>
        <strain evidence="7">XA(T)</strain>
    </source>
</reference>
<dbReference type="STRING" id="1619308.B5808_14770"/>
<dbReference type="CDD" id="cd03293">
    <property type="entry name" value="ABC_NrtD_SsuB_transporters"/>
    <property type="match status" value="1"/>
</dbReference>